<evidence type="ECO:0000256" key="1">
    <source>
        <dbReference type="SAM" id="Phobius"/>
    </source>
</evidence>
<reference evidence="2" key="1">
    <citation type="submission" date="2022-09" db="EMBL/GenBank/DDBJ databases">
        <title>Aureispira anguillicida sp. nov., isolated from Leptocephalus of Japanese eel Anguilla japonica.</title>
        <authorList>
            <person name="Yuasa K."/>
            <person name="Mekata T."/>
            <person name="Ikunari K."/>
        </authorList>
    </citation>
    <scope>NUCLEOTIDE SEQUENCE</scope>
    <source>
        <strain evidence="2">EL160426</strain>
    </source>
</reference>
<feature type="transmembrane region" description="Helical" evidence="1">
    <location>
        <begin position="66"/>
        <end position="86"/>
    </location>
</feature>
<dbReference type="EMBL" id="AP026867">
    <property type="protein sequence ID" value="BDS10380.1"/>
    <property type="molecule type" value="Genomic_DNA"/>
</dbReference>
<organism evidence="2 3">
    <name type="scientific">Aureispira anguillae</name>
    <dbReference type="NCBI Taxonomy" id="2864201"/>
    <lineage>
        <taxon>Bacteria</taxon>
        <taxon>Pseudomonadati</taxon>
        <taxon>Bacteroidota</taxon>
        <taxon>Saprospiria</taxon>
        <taxon>Saprospirales</taxon>
        <taxon>Saprospiraceae</taxon>
        <taxon>Aureispira</taxon>
    </lineage>
</organism>
<dbReference type="KEGG" id="aup:AsAng_0010880"/>
<keyword evidence="1" id="KW-1133">Transmembrane helix</keyword>
<keyword evidence="1" id="KW-0812">Transmembrane</keyword>
<dbReference type="Pfam" id="PF10947">
    <property type="entry name" value="DUF2628"/>
    <property type="match status" value="1"/>
</dbReference>
<feature type="transmembrane region" description="Helical" evidence="1">
    <location>
        <begin position="142"/>
        <end position="167"/>
    </location>
</feature>
<dbReference type="AlphaFoldDB" id="A0A915YC60"/>
<accession>A0A915YC60</accession>
<keyword evidence="3" id="KW-1185">Reference proteome</keyword>
<proteinExistence type="predicted"/>
<evidence type="ECO:0000313" key="3">
    <source>
        <dbReference type="Proteomes" id="UP001060919"/>
    </source>
</evidence>
<dbReference type="Proteomes" id="UP001060919">
    <property type="component" value="Chromosome"/>
</dbReference>
<keyword evidence="1" id="KW-0472">Membrane</keyword>
<protein>
    <submittedName>
        <fullName evidence="2">DUF2628 domain-containing protein</fullName>
    </submittedName>
</protein>
<gene>
    <name evidence="2" type="ORF">AsAng_0010880</name>
</gene>
<feature type="transmembrane region" description="Helical" evidence="1">
    <location>
        <begin position="92"/>
        <end position="111"/>
    </location>
</feature>
<dbReference type="RefSeq" id="WP_264791699.1">
    <property type="nucleotide sequence ID" value="NZ_AP026867.1"/>
</dbReference>
<name>A0A915YC60_9BACT</name>
<evidence type="ECO:0000313" key="2">
    <source>
        <dbReference type="EMBL" id="BDS10380.1"/>
    </source>
</evidence>
<sequence length="170" mass="20453">MEILDEQLETYLSPEEEDWELFIGPRADYYLAQWQKFERQAAKISLNIPALVFNVYWFVYRKMYRYAIGCVLVFQVLNLAMSSYLLNYYRYFPINPLPYIFCGLLGNWLYYHHAQKKITQIKQQYPNPKTSRREIQATGQTSLFSVFVLFFMNQIGIGLINSLYYLIFFY</sequence>
<dbReference type="InterPro" id="IPR024399">
    <property type="entry name" value="DUF2628"/>
</dbReference>